<feature type="transmembrane region" description="Helical" evidence="5">
    <location>
        <begin position="36"/>
        <end position="61"/>
    </location>
</feature>
<dbReference type="AlphaFoldDB" id="A0AAD7R1W3"/>
<comment type="subcellular location">
    <subcellularLocation>
        <location evidence="1">Membrane</location>
        <topology evidence="1">Multi-pass membrane protein</topology>
    </subcellularLocation>
</comment>
<keyword evidence="2 5" id="KW-0812">Transmembrane</keyword>
<dbReference type="PANTHER" id="PTHR23502:SF23">
    <property type="entry name" value="FLUCONAZOLE RESISTANCE PROTEIN 1"/>
    <property type="match status" value="1"/>
</dbReference>
<dbReference type="GeneID" id="80880990"/>
<dbReference type="PANTHER" id="PTHR23502">
    <property type="entry name" value="MAJOR FACILITATOR SUPERFAMILY"/>
    <property type="match status" value="1"/>
</dbReference>
<organism evidence="6 7">
    <name type="scientific">Lipomyces tetrasporus</name>
    <dbReference type="NCBI Taxonomy" id="54092"/>
    <lineage>
        <taxon>Eukaryota</taxon>
        <taxon>Fungi</taxon>
        <taxon>Dikarya</taxon>
        <taxon>Ascomycota</taxon>
        <taxon>Saccharomycotina</taxon>
        <taxon>Lipomycetes</taxon>
        <taxon>Lipomycetales</taxon>
        <taxon>Lipomycetaceae</taxon>
        <taxon>Lipomyces</taxon>
    </lineage>
</organism>
<evidence type="ECO:0000313" key="6">
    <source>
        <dbReference type="EMBL" id="KAJ8104357.1"/>
    </source>
</evidence>
<sequence length="144" mass="15700">MIGATVAAIAFCSAMYFYLAPSLQRGAPPETIFRIALFAVPILPVSLLMFGWSYTVFQVVFNYLGMSYPRFLASVFAGNDLFRSCFAAAFPLFAKAMFVNLGGERFPVAWGSTLLAGIALLMVLIPVVLLILGHRLRSGSKYAN</sequence>
<dbReference type="Proteomes" id="UP001217417">
    <property type="component" value="Unassembled WGS sequence"/>
</dbReference>
<dbReference type="GO" id="GO:0005886">
    <property type="term" value="C:plasma membrane"/>
    <property type="evidence" value="ECO:0007669"/>
    <property type="project" value="TreeGrafter"/>
</dbReference>
<proteinExistence type="predicted"/>
<comment type="caution">
    <text evidence="6">The sequence shown here is derived from an EMBL/GenBank/DDBJ whole genome shotgun (WGS) entry which is preliminary data.</text>
</comment>
<dbReference type="EMBL" id="JARPMG010000001">
    <property type="protein sequence ID" value="KAJ8104357.1"/>
    <property type="molecule type" value="Genomic_DNA"/>
</dbReference>
<keyword evidence="4 5" id="KW-0472">Membrane</keyword>
<keyword evidence="7" id="KW-1185">Reference proteome</keyword>
<protein>
    <submittedName>
        <fullName evidence="6">Uncharacterized protein</fullName>
    </submittedName>
</protein>
<evidence type="ECO:0000256" key="1">
    <source>
        <dbReference type="ARBA" id="ARBA00004141"/>
    </source>
</evidence>
<dbReference type="GO" id="GO:0015244">
    <property type="term" value="F:fluconazole transmembrane transporter activity"/>
    <property type="evidence" value="ECO:0007669"/>
    <property type="project" value="TreeGrafter"/>
</dbReference>
<evidence type="ECO:0000256" key="5">
    <source>
        <dbReference type="SAM" id="Phobius"/>
    </source>
</evidence>
<evidence type="ECO:0000256" key="2">
    <source>
        <dbReference type="ARBA" id="ARBA00022692"/>
    </source>
</evidence>
<dbReference type="GO" id="GO:1990961">
    <property type="term" value="P:xenobiotic detoxification by transmembrane export across the plasma membrane"/>
    <property type="evidence" value="ECO:0007669"/>
    <property type="project" value="TreeGrafter"/>
</dbReference>
<name>A0AAD7R1W3_9ASCO</name>
<keyword evidence="3 5" id="KW-1133">Transmembrane helix</keyword>
<gene>
    <name evidence="6" type="ORF">POJ06DRAFT_235308</name>
</gene>
<dbReference type="RefSeq" id="XP_056047807.1">
    <property type="nucleotide sequence ID" value="XM_056185824.1"/>
</dbReference>
<feature type="transmembrane region" description="Helical" evidence="5">
    <location>
        <begin position="108"/>
        <end position="132"/>
    </location>
</feature>
<accession>A0AAD7R1W3</accession>
<evidence type="ECO:0000256" key="4">
    <source>
        <dbReference type="ARBA" id="ARBA00023136"/>
    </source>
</evidence>
<evidence type="ECO:0000313" key="7">
    <source>
        <dbReference type="Proteomes" id="UP001217417"/>
    </source>
</evidence>
<reference evidence="6" key="1">
    <citation type="submission" date="2023-03" db="EMBL/GenBank/DDBJ databases">
        <title>Near-Complete genome sequence of Lipomyces tetrasporous NRRL Y-64009, an oleaginous yeast capable of growing on lignocellulosic hydrolysates.</title>
        <authorList>
            <consortium name="Lawrence Berkeley National Laboratory"/>
            <person name="Jagtap S.S."/>
            <person name="Liu J.-J."/>
            <person name="Walukiewicz H.E."/>
            <person name="Pangilinan J."/>
            <person name="Lipzen A."/>
            <person name="Ahrendt S."/>
            <person name="Koriabine M."/>
            <person name="Cobaugh K."/>
            <person name="Salamov A."/>
            <person name="Yoshinaga Y."/>
            <person name="Ng V."/>
            <person name="Daum C."/>
            <person name="Grigoriev I.V."/>
            <person name="Slininger P.J."/>
            <person name="Dien B.S."/>
            <person name="Jin Y.-S."/>
            <person name="Rao C.V."/>
        </authorList>
    </citation>
    <scope>NUCLEOTIDE SEQUENCE</scope>
    <source>
        <strain evidence="6">NRRL Y-64009</strain>
    </source>
</reference>
<evidence type="ECO:0000256" key="3">
    <source>
        <dbReference type="ARBA" id="ARBA00022989"/>
    </source>
</evidence>